<protein>
    <submittedName>
        <fullName evidence="5">Pentatricopeptide repeat-containing protein</fullName>
    </submittedName>
</protein>
<dbReference type="Pfam" id="PF01535">
    <property type="entry name" value="PPR"/>
    <property type="match status" value="1"/>
</dbReference>
<feature type="repeat" description="PPR" evidence="3">
    <location>
        <begin position="158"/>
        <end position="194"/>
    </location>
</feature>
<feature type="repeat" description="PPR" evidence="3">
    <location>
        <begin position="207"/>
        <end position="241"/>
    </location>
</feature>
<keyword evidence="2" id="KW-0677">Repeat</keyword>
<dbReference type="NCBIfam" id="TIGR00756">
    <property type="entry name" value="PPR"/>
    <property type="match status" value="7"/>
</dbReference>
<sequence>MQFLKLPRLLMPYVRRIHLHSQPLPSQSTCKFDSIDDAVALFHRMVDMHPLPSIVEFTKILGTIAKMRYYATAIDLYTLMEYKGVVPFTVTFNILINCFCHMGQMDFAFSVMGKILKWGCRPNVVTFTTLMKGFCVNDKMLDALYIYDEMVARRIRFDDVLYGTLINGLCKSKIGKPRAAVQLLQKMEERQLVKPNLIMYNTVVHGQRKEVTSLLNGFCLNNKVDEARELFNVMIERGYCKFERVGEAMNLLEDMFLKNLVPNIITYNSVVDGLCKSGGILDAWKLVDEMHYCCQPPPDVTTYNILLESLCRIECVEKAIAFFKHLIFERSFAPNVWSYNILISGCCKNRRLDEAINLFNHMCFKNLVPDIVTYNILLDALFNGQQLDKAIALLVQIVDQVLQTPESASASTRHLAQSLIHFLLLPLFCPLSSISTPDYFSEPEFEPKAHFIPMAIAREVAVGAALLFTAPSSVFMVVLKKKIFSLMCMPLCICKGKAAYNILPPYLRIVKSLWAMGYEVFIKPSSIL</sequence>
<comment type="similarity">
    <text evidence="1">Belongs to the PPR family. P subfamily.</text>
</comment>
<evidence type="ECO:0000256" key="3">
    <source>
        <dbReference type="PROSITE-ProRule" id="PRU00708"/>
    </source>
</evidence>
<dbReference type="Pfam" id="PF13041">
    <property type="entry name" value="PPR_2"/>
    <property type="match status" value="3"/>
</dbReference>
<feature type="transmembrane region" description="Helical" evidence="4">
    <location>
        <begin position="460"/>
        <end position="479"/>
    </location>
</feature>
<reference evidence="5" key="1">
    <citation type="submission" date="2014-07" db="EMBL/GenBank/DDBJ databases">
        <title>Identification of a novel salt tolerance gene in wild soybean by whole-genome sequencing.</title>
        <authorList>
            <person name="Lam H.-M."/>
            <person name="Qi X."/>
            <person name="Li M.-W."/>
            <person name="Liu X."/>
            <person name="Xie M."/>
            <person name="Ni M."/>
            <person name="Xu X."/>
        </authorList>
    </citation>
    <scope>NUCLEOTIDE SEQUENCE [LARGE SCALE GENOMIC DNA]</scope>
    <source>
        <tissue evidence="5">Root</tissue>
    </source>
</reference>
<feature type="repeat" description="PPR" evidence="3">
    <location>
        <begin position="123"/>
        <end position="157"/>
    </location>
</feature>
<feature type="repeat" description="PPR" evidence="3">
    <location>
        <begin position="299"/>
        <end position="334"/>
    </location>
</feature>
<dbReference type="PANTHER" id="PTHR47941">
    <property type="entry name" value="PENTATRICOPEPTIDE REPEAT-CONTAINING PROTEIN 3, MITOCHONDRIAL"/>
    <property type="match status" value="1"/>
</dbReference>
<accession>A0A0B2PL10</accession>
<evidence type="ECO:0000256" key="2">
    <source>
        <dbReference type="ARBA" id="ARBA00022737"/>
    </source>
</evidence>
<proteinExistence type="inferred from homology"/>
<name>A0A0B2PL10_GLYSO</name>
<dbReference type="Proteomes" id="UP000053555">
    <property type="component" value="Unassembled WGS sequence"/>
</dbReference>
<organism evidence="5">
    <name type="scientific">Glycine soja</name>
    <name type="common">Wild soybean</name>
    <dbReference type="NCBI Taxonomy" id="3848"/>
    <lineage>
        <taxon>Eukaryota</taxon>
        <taxon>Viridiplantae</taxon>
        <taxon>Streptophyta</taxon>
        <taxon>Embryophyta</taxon>
        <taxon>Tracheophyta</taxon>
        <taxon>Spermatophyta</taxon>
        <taxon>Magnoliopsida</taxon>
        <taxon>eudicotyledons</taxon>
        <taxon>Gunneridae</taxon>
        <taxon>Pentapetalae</taxon>
        <taxon>rosids</taxon>
        <taxon>fabids</taxon>
        <taxon>Fabales</taxon>
        <taxon>Fabaceae</taxon>
        <taxon>Papilionoideae</taxon>
        <taxon>50 kb inversion clade</taxon>
        <taxon>NPAAA clade</taxon>
        <taxon>indigoferoid/millettioid clade</taxon>
        <taxon>Phaseoleae</taxon>
        <taxon>Glycine</taxon>
        <taxon>Glycine subgen. Soja</taxon>
    </lineage>
</organism>
<keyword evidence="4" id="KW-1133">Transmembrane helix</keyword>
<feature type="repeat" description="PPR" evidence="3">
    <location>
        <begin position="263"/>
        <end position="297"/>
    </location>
</feature>
<dbReference type="Gene3D" id="1.25.40.10">
    <property type="entry name" value="Tetratricopeptide repeat domain"/>
    <property type="match status" value="4"/>
</dbReference>
<keyword evidence="4" id="KW-0812">Transmembrane</keyword>
<evidence type="ECO:0000256" key="4">
    <source>
        <dbReference type="SAM" id="Phobius"/>
    </source>
</evidence>
<evidence type="ECO:0000256" key="1">
    <source>
        <dbReference type="ARBA" id="ARBA00007626"/>
    </source>
</evidence>
<dbReference type="InterPro" id="IPR011990">
    <property type="entry name" value="TPR-like_helical_dom_sf"/>
</dbReference>
<dbReference type="InterPro" id="IPR002885">
    <property type="entry name" value="PPR_rpt"/>
</dbReference>
<feature type="repeat" description="PPR" evidence="3">
    <location>
        <begin position="88"/>
        <end position="122"/>
    </location>
</feature>
<feature type="repeat" description="PPR" evidence="3">
    <location>
        <begin position="335"/>
        <end position="369"/>
    </location>
</feature>
<keyword evidence="4" id="KW-0472">Membrane</keyword>
<dbReference type="PROSITE" id="PS51375">
    <property type="entry name" value="PPR"/>
    <property type="match status" value="7"/>
</dbReference>
<evidence type="ECO:0000313" key="5">
    <source>
        <dbReference type="EMBL" id="KHN10081.1"/>
    </source>
</evidence>
<dbReference type="EMBL" id="KN664852">
    <property type="protein sequence ID" value="KHN10081.1"/>
    <property type="molecule type" value="Genomic_DNA"/>
</dbReference>
<dbReference type="AlphaFoldDB" id="A0A0B2PL10"/>
<dbReference type="Pfam" id="PF13812">
    <property type="entry name" value="PPR_3"/>
    <property type="match status" value="1"/>
</dbReference>
<dbReference type="Pfam" id="PF12854">
    <property type="entry name" value="PPR_1"/>
    <property type="match status" value="1"/>
</dbReference>
<gene>
    <name evidence="5" type="ORF">glysoja_034323</name>
</gene>